<keyword evidence="3" id="KW-0255">Endonuclease</keyword>
<evidence type="ECO:0000313" key="7">
    <source>
        <dbReference type="Proteomes" id="UP000007801"/>
    </source>
</evidence>
<proteinExistence type="inferred from homology"/>
<dbReference type="Pfam" id="PF01223">
    <property type="entry name" value="Endonuclease_NS"/>
    <property type="match status" value="1"/>
</dbReference>
<keyword evidence="7" id="KW-1185">Reference proteome</keyword>
<dbReference type="SUPFAM" id="SSF54060">
    <property type="entry name" value="His-Me finger endonucleases"/>
    <property type="match status" value="1"/>
</dbReference>
<evidence type="ECO:0000259" key="4">
    <source>
        <dbReference type="SMART" id="SM00477"/>
    </source>
</evidence>
<dbReference type="SMR" id="B3MJA2"/>
<dbReference type="HOGENOM" id="CLU_055174_0_1_1"/>
<dbReference type="PANTHER" id="PTHR13966">
    <property type="entry name" value="ENDONUCLEASE RELATED"/>
    <property type="match status" value="1"/>
</dbReference>
<dbReference type="PhylomeDB" id="B3MJA2"/>
<dbReference type="AlphaFoldDB" id="B3MJA2"/>
<sequence length="338" mass="39514">MSFNDWKPHQYAMCALAGLTGFVCGAFVQQEMSIKKLFQQIRRDPYIYYHRHKLYPMLSTFRTDHEKRLWNRSSTLSDKFRERIVSPFFDLISAFFMLKTDNATTTDLLVLIKYGLPSSENLFVHKDYIVSQDMRINTPRWICEHFRGDYKKIGPDEAGYASLNLRYNDVYVLSCGSMKICKAFKRRIWNDLEEYVAAKAQEYGSVYTYTGPIYTPFCHDDNKWSMKYEVFDWIPVPVPSHYFKVLIMDSQIPGSYPYMEGYIIENSRIVGGKLSDHLAKIDEIERYTGLRFSKDLKPAVKFHKGAFKVDTSAWAGRFQEISEPLMGIPSNKHDITEI</sequence>
<dbReference type="GO" id="GO:0005743">
    <property type="term" value="C:mitochondrial inner membrane"/>
    <property type="evidence" value="ECO:0007669"/>
    <property type="project" value="TreeGrafter"/>
</dbReference>
<dbReference type="InParanoid" id="B3MJA2"/>
<evidence type="ECO:0000313" key="6">
    <source>
        <dbReference type="EMBL" id="EDV31312.1"/>
    </source>
</evidence>
<dbReference type="EMBL" id="CH902620">
    <property type="protein sequence ID" value="EDV31312.1"/>
    <property type="molecule type" value="Genomic_DNA"/>
</dbReference>
<dbReference type="GO" id="GO:0005634">
    <property type="term" value="C:nucleus"/>
    <property type="evidence" value="ECO:0007669"/>
    <property type="project" value="TreeGrafter"/>
</dbReference>
<evidence type="ECO:0000259" key="5">
    <source>
        <dbReference type="SMART" id="SM00892"/>
    </source>
</evidence>
<comment type="similarity">
    <text evidence="1">Belongs to the DNA/RNA non-specific endonuclease family.</text>
</comment>
<dbReference type="Gene3D" id="3.40.570.10">
    <property type="entry name" value="Extracellular Endonuclease, subunit A"/>
    <property type="match status" value="1"/>
</dbReference>
<dbReference type="SMART" id="SM00477">
    <property type="entry name" value="NUC"/>
    <property type="match status" value="1"/>
</dbReference>
<feature type="domain" description="DNA/RNA non-specific endonuclease/pyrophosphatase/phosphodiesterase" evidence="5">
    <location>
        <begin position="124"/>
        <end position="299"/>
    </location>
</feature>
<dbReference type="OMA" id="ICKAFKR"/>
<keyword evidence="6" id="KW-0378">Hydrolase</keyword>
<dbReference type="InterPro" id="IPR044929">
    <property type="entry name" value="DNA/RNA_non-sp_Endonuclease_sf"/>
</dbReference>
<dbReference type="KEGG" id="dan:6498107"/>
<evidence type="ECO:0000256" key="2">
    <source>
        <dbReference type="ARBA" id="ARBA00022722"/>
    </source>
</evidence>
<dbReference type="InterPro" id="IPR040255">
    <property type="entry name" value="Non-specific_endonuclease"/>
</dbReference>
<dbReference type="eggNOG" id="KOG3721">
    <property type="taxonomic scope" value="Eukaryota"/>
</dbReference>
<dbReference type="CTD" id="33404"/>
<organism evidence="6 7">
    <name type="scientific">Drosophila ananassae</name>
    <name type="common">Fruit fly</name>
    <dbReference type="NCBI Taxonomy" id="7217"/>
    <lineage>
        <taxon>Eukaryota</taxon>
        <taxon>Metazoa</taxon>
        <taxon>Ecdysozoa</taxon>
        <taxon>Arthropoda</taxon>
        <taxon>Hexapoda</taxon>
        <taxon>Insecta</taxon>
        <taxon>Pterygota</taxon>
        <taxon>Neoptera</taxon>
        <taxon>Endopterygota</taxon>
        <taxon>Diptera</taxon>
        <taxon>Brachycera</taxon>
        <taxon>Muscomorpha</taxon>
        <taxon>Ephydroidea</taxon>
        <taxon>Drosophilidae</taxon>
        <taxon>Drosophila</taxon>
        <taxon>Sophophora</taxon>
    </lineage>
</organism>
<protein>
    <submittedName>
        <fullName evidence="6">Uncharacterized protein</fullName>
    </submittedName>
</protein>
<gene>
    <name evidence="6" type="primary">Dana\GF15294</name>
    <name evidence="6" type="synonym">dana_GLEANR_16060</name>
    <name evidence="6" type="ORF">GF15294</name>
</gene>
<dbReference type="GO" id="GO:0000014">
    <property type="term" value="F:single-stranded DNA endodeoxyribonuclease activity"/>
    <property type="evidence" value="ECO:0007669"/>
    <property type="project" value="TreeGrafter"/>
</dbReference>
<dbReference type="Proteomes" id="UP000007801">
    <property type="component" value="Unassembled WGS sequence"/>
</dbReference>
<dbReference type="GO" id="GO:0004521">
    <property type="term" value="F:RNA endonuclease activity"/>
    <property type="evidence" value="ECO:0007669"/>
    <property type="project" value="TreeGrafter"/>
</dbReference>
<dbReference type="InterPro" id="IPR044925">
    <property type="entry name" value="His-Me_finger_sf"/>
</dbReference>
<evidence type="ECO:0000256" key="1">
    <source>
        <dbReference type="ARBA" id="ARBA00010052"/>
    </source>
</evidence>
<dbReference type="OrthoDB" id="5418055at2759"/>
<evidence type="ECO:0000256" key="3">
    <source>
        <dbReference type="ARBA" id="ARBA00022759"/>
    </source>
</evidence>
<dbReference type="STRING" id="7217.B3MJA2"/>
<accession>B3MJA2</accession>
<dbReference type="GeneID" id="6498107"/>
<dbReference type="FunCoup" id="B3MJA2">
    <property type="interactions" value="2"/>
</dbReference>
<dbReference type="SMART" id="SM00892">
    <property type="entry name" value="Endonuclease_NS"/>
    <property type="match status" value="1"/>
</dbReference>
<dbReference type="GO" id="GO:0046872">
    <property type="term" value="F:metal ion binding"/>
    <property type="evidence" value="ECO:0007669"/>
    <property type="project" value="InterPro"/>
</dbReference>
<dbReference type="InterPro" id="IPR020821">
    <property type="entry name" value="ENPP1-3/EXOG-like_nuc-like"/>
</dbReference>
<feature type="domain" description="ENPP1-3/EXOG-like endonuclease/phosphodiesterase" evidence="4">
    <location>
        <begin position="125"/>
        <end position="299"/>
    </location>
</feature>
<reference evidence="6 7" key="1">
    <citation type="journal article" date="2007" name="Nature">
        <title>Evolution of genes and genomes on the Drosophila phylogeny.</title>
        <authorList>
            <consortium name="Drosophila 12 Genomes Consortium"/>
            <person name="Clark A.G."/>
            <person name="Eisen M.B."/>
            <person name="Smith D.R."/>
            <person name="Bergman C.M."/>
            <person name="Oliver B."/>
            <person name="Markow T.A."/>
            <person name="Kaufman T.C."/>
            <person name="Kellis M."/>
            <person name="Gelbart W."/>
            <person name="Iyer V.N."/>
            <person name="Pollard D.A."/>
            <person name="Sackton T.B."/>
            <person name="Larracuente A.M."/>
            <person name="Singh N.D."/>
            <person name="Abad J.P."/>
            <person name="Abt D.N."/>
            <person name="Adryan B."/>
            <person name="Aguade M."/>
            <person name="Akashi H."/>
            <person name="Anderson W.W."/>
            <person name="Aquadro C.F."/>
            <person name="Ardell D.H."/>
            <person name="Arguello R."/>
            <person name="Artieri C.G."/>
            <person name="Barbash D.A."/>
            <person name="Barker D."/>
            <person name="Barsanti P."/>
            <person name="Batterham P."/>
            <person name="Batzoglou S."/>
            <person name="Begun D."/>
            <person name="Bhutkar A."/>
            <person name="Blanco E."/>
            <person name="Bosak S.A."/>
            <person name="Bradley R.K."/>
            <person name="Brand A.D."/>
            <person name="Brent M.R."/>
            <person name="Brooks A.N."/>
            <person name="Brown R.H."/>
            <person name="Butlin R.K."/>
            <person name="Caggese C."/>
            <person name="Calvi B.R."/>
            <person name="Bernardo de Carvalho A."/>
            <person name="Caspi A."/>
            <person name="Castrezana S."/>
            <person name="Celniker S.E."/>
            <person name="Chang J.L."/>
            <person name="Chapple C."/>
            <person name="Chatterji S."/>
            <person name="Chinwalla A."/>
            <person name="Civetta A."/>
            <person name="Clifton S.W."/>
            <person name="Comeron J.M."/>
            <person name="Costello J.C."/>
            <person name="Coyne J.A."/>
            <person name="Daub J."/>
            <person name="David R.G."/>
            <person name="Delcher A.L."/>
            <person name="Delehaunty K."/>
            <person name="Do C.B."/>
            <person name="Ebling H."/>
            <person name="Edwards K."/>
            <person name="Eickbush T."/>
            <person name="Evans J.D."/>
            <person name="Filipski A."/>
            <person name="Findeiss S."/>
            <person name="Freyhult E."/>
            <person name="Fulton L."/>
            <person name="Fulton R."/>
            <person name="Garcia A.C."/>
            <person name="Gardiner A."/>
            <person name="Garfield D.A."/>
            <person name="Garvin B.E."/>
            <person name="Gibson G."/>
            <person name="Gilbert D."/>
            <person name="Gnerre S."/>
            <person name="Godfrey J."/>
            <person name="Good R."/>
            <person name="Gotea V."/>
            <person name="Gravely B."/>
            <person name="Greenberg A.J."/>
            <person name="Griffiths-Jones S."/>
            <person name="Gross S."/>
            <person name="Guigo R."/>
            <person name="Gustafson E.A."/>
            <person name="Haerty W."/>
            <person name="Hahn M.W."/>
            <person name="Halligan D.L."/>
            <person name="Halpern A.L."/>
            <person name="Halter G.M."/>
            <person name="Han M.V."/>
            <person name="Heger A."/>
            <person name="Hillier L."/>
            <person name="Hinrichs A.S."/>
            <person name="Holmes I."/>
            <person name="Hoskins R.A."/>
            <person name="Hubisz M.J."/>
            <person name="Hultmark D."/>
            <person name="Huntley M.A."/>
            <person name="Jaffe D.B."/>
            <person name="Jagadeeshan S."/>
            <person name="Jeck W.R."/>
            <person name="Johnson J."/>
            <person name="Jones C.D."/>
            <person name="Jordan W.C."/>
            <person name="Karpen G.H."/>
            <person name="Kataoka E."/>
            <person name="Keightley P.D."/>
            <person name="Kheradpour P."/>
            <person name="Kirkness E.F."/>
            <person name="Koerich L.B."/>
            <person name="Kristiansen K."/>
            <person name="Kudrna D."/>
            <person name="Kulathinal R.J."/>
            <person name="Kumar S."/>
            <person name="Kwok R."/>
            <person name="Lander E."/>
            <person name="Langley C.H."/>
            <person name="Lapoint R."/>
            <person name="Lazzaro B.P."/>
            <person name="Lee S.J."/>
            <person name="Levesque L."/>
            <person name="Li R."/>
            <person name="Lin C.F."/>
            <person name="Lin M.F."/>
            <person name="Lindblad-Toh K."/>
            <person name="Llopart A."/>
            <person name="Long M."/>
            <person name="Low L."/>
            <person name="Lozovsky E."/>
            <person name="Lu J."/>
            <person name="Luo M."/>
            <person name="Machado C.A."/>
            <person name="Makalowski W."/>
            <person name="Marzo M."/>
            <person name="Matsuda M."/>
            <person name="Matzkin L."/>
            <person name="McAllister B."/>
            <person name="McBride C.S."/>
            <person name="McKernan B."/>
            <person name="McKernan K."/>
            <person name="Mendez-Lago M."/>
            <person name="Minx P."/>
            <person name="Mollenhauer M.U."/>
            <person name="Montooth K."/>
            <person name="Mount S.M."/>
            <person name="Mu X."/>
            <person name="Myers E."/>
            <person name="Negre B."/>
            <person name="Newfeld S."/>
            <person name="Nielsen R."/>
            <person name="Noor M.A."/>
            <person name="O'Grady P."/>
            <person name="Pachter L."/>
            <person name="Papaceit M."/>
            <person name="Parisi M.J."/>
            <person name="Parisi M."/>
            <person name="Parts L."/>
            <person name="Pedersen J.S."/>
            <person name="Pesole G."/>
            <person name="Phillippy A.M."/>
            <person name="Ponting C.P."/>
            <person name="Pop M."/>
            <person name="Porcelli D."/>
            <person name="Powell J.R."/>
            <person name="Prohaska S."/>
            <person name="Pruitt K."/>
            <person name="Puig M."/>
            <person name="Quesneville H."/>
            <person name="Ram K.R."/>
            <person name="Rand D."/>
            <person name="Rasmussen M.D."/>
            <person name="Reed L.K."/>
            <person name="Reenan R."/>
            <person name="Reily A."/>
            <person name="Remington K.A."/>
            <person name="Rieger T.T."/>
            <person name="Ritchie M.G."/>
            <person name="Robin C."/>
            <person name="Rogers Y.H."/>
            <person name="Rohde C."/>
            <person name="Rozas J."/>
            <person name="Rubenfield M.J."/>
            <person name="Ruiz A."/>
            <person name="Russo S."/>
            <person name="Salzberg S.L."/>
            <person name="Sanchez-Gracia A."/>
            <person name="Saranga D.J."/>
            <person name="Sato H."/>
            <person name="Schaeffer S.W."/>
            <person name="Schatz M.C."/>
            <person name="Schlenke T."/>
            <person name="Schwartz R."/>
            <person name="Segarra C."/>
            <person name="Singh R.S."/>
            <person name="Sirot L."/>
            <person name="Sirota M."/>
            <person name="Sisneros N.B."/>
            <person name="Smith C.D."/>
            <person name="Smith T.F."/>
            <person name="Spieth J."/>
            <person name="Stage D.E."/>
            <person name="Stark A."/>
            <person name="Stephan W."/>
            <person name="Strausberg R.L."/>
            <person name="Strempel S."/>
            <person name="Sturgill D."/>
            <person name="Sutton G."/>
            <person name="Sutton G.G."/>
            <person name="Tao W."/>
            <person name="Teichmann S."/>
            <person name="Tobari Y.N."/>
            <person name="Tomimura Y."/>
            <person name="Tsolas J.M."/>
            <person name="Valente V.L."/>
            <person name="Venter E."/>
            <person name="Venter J.C."/>
            <person name="Vicario S."/>
            <person name="Vieira F.G."/>
            <person name="Vilella A.J."/>
            <person name="Villasante A."/>
            <person name="Walenz B."/>
            <person name="Wang J."/>
            <person name="Wasserman M."/>
            <person name="Watts T."/>
            <person name="Wilson D."/>
            <person name="Wilson R.K."/>
            <person name="Wing R.A."/>
            <person name="Wolfner M.F."/>
            <person name="Wong A."/>
            <person name="Wong G.K."/>
            <person name="Wu C.I."/>
            <person name="Wu G."/>
            <person name="Yamamoto D."/>
            <person name="Yang H.P."/>
            <person name="Yang S.P."/>
            <person name="Yorke J.A."/>
            <person name="Yoshida K."/>
            <person name="Zdobnov E."/>
            <person name="Zhang P."/>
            <person name="Zhang Y."/>
            <person name="Zimin A.V."/>
            <person name="Baldwin J."/>
            <person name="Abdouelleil A."/>
            <person name="Abdulkadir J."/>
            <person name="Abebe A."/>
            <person name="Abera B."/>
            <person name="Abreu J."/>
            <person name="Acer S.C."/>
            <person name="Aftuck L."/>
            <person name="Alexander A."/>
            <person name="An P."/>
            <person name="Anderson E."/>
            <person name="Anderson S."/>
            <person name="Arachi H."/>
            <person name="Azer M."/>
            <person name="Bachantsang P."/>
            <person name="Barry A."/>
            <person name="Bayul T."/>
            <person name="Berlin A."/>
            <person name="Bessette D."/>
            <person name="Bloom T."/>
            <person name="Blye J."/>
            <person name="Boguslavskiy L."/>
            <person name="Bonnet C."/>
            <person name="Boukhgalter B."/>
            <person name="Bourzgui I."/>
            <person name="Brown A."/>
            <person name="Cahill P."/>
            <person name="Channer S."/>
            <person name="Cheshatsang Y."/>
            <person name="Chuda L."/>
            <person name="Citroen M."/>
            <person name="Collymore A."/>
            <person name="Cooke P."/>
            <person name="Costello M."/>
            <person name="D'Aco K."/>
            <person name="Daza R."/>
            <person name="De Haan G."/>
            <person name="DeGray S."/>
            <person name="DeMaso C."/>
            <person name="Dhargay N."/>
            <person name="Dooley K."/>
            <person name="Dooley E."/>
            <person name="Doricent M."/>
            <person name="Dorje P."/>
            <person name="Dorjee K."/>
            <person name="Dupes A."/>
            <person name="Elong R."/>
            <person name="Falk J."/>
            <person name="Farina A."/>
            <person name="Faro S."/>
            <person name="Ferguson D."/>
            <person name="Fisher S."/>
            <person name="Foley C.D."/>
            <person name="Franke A."/>
            <person name="Friedrich D."/>
            <person name="Gadbois L."/>
            <person name="Gearin G."/>
            <person name="Gearin C.R."/>
            <person name="Giannoukos G."/>
            <person name="Goode T."/>
            <person name="Graham J."/>
            <person name="Grandbois E."/>
            <person name="Grewal S."/>
            <person name="Gyaltsen K."/>
            <person name="Hafez N."/>
            <person name="Hagos B."/>
            <person name="Hall J."/>
            <person name="Henson C."/>
            <person name="Hollinger A."/>
            <person name="Honan T."/>
            <person name="Huard M.D."/>
            <person name="Hughes L."/>
            <person name="Hurhula B."/>
            <person name="Husby M.E."/>
            <person name="Kamat A."/>
            <person name="Kanga B."/>
            <person name="Kashin S."/>
            <person name="Khazanovich D."/>
            <person name="Kisner P."/>
            <person name="Lance K."/>
            <person name="Lara M."/>
            <person name="Lee W."/>
            <person name="Lennon N."/>
            <person name="Letendre F."/>
            <person name="LeVine R."/>
            <person name="Lipovsky A."/>
            <person name="Liu X."/>
            <person name="Liu J."/>
            <person name="Liu S."/>
            <person name="Lokyitsang T."/>
            <person name="Lokyitsang Y."/>
            <person name="Lubonja R."/>
            <person name="Lui A."/>
            <person name="MacDonald P."/>
            <person name="Magnisalis V."/>
            <person name="Maru K."/>
            <person name="Matthews C."/>
            <person name="McCusker W."/>
            <person name="McDonough S."/>
            <person name="Mehta T."/>
            <person name="Meldrim J."/>
            <person name="Meneus L."/>
            <person name="Mihai O."/>
            <person name="Mihalev A."/>
            <person name="Mihova T."/>
            <person name="Mittelman R."/>
            <person name="Mlenga V."/>
            <person name="Montmayeur A."/>
            <person name="Mulrain L."/>
            <person name="Navidi A."/>
            <person name="Naylor J."/>
            <person name="Negash T."/>
            <person name="Nguyen T."/>
            <person name="Nguyen N."/>
            <person name="Nicol R."/>
            <person name="Norbu C."/>
            <person name="Norbu N."/>
            <person name="Novod N."/>
            <person name="O'Neill B."/>
            <person name="Osman S."/>
            <person name="Markiewicz E."/>
            <person name="Oyono O.L."/>
            <person name="Patti C."/>
            <person name="Phunkhang P."/>
            <person name="Pierre F."/>
            <person name="Priest M."/>
            <person name="Raghuraman S."/>
            <person name="Rege F."/>
            <person name="Reyes R."/>
            <person name="Rise C."/>
            <person name="Rogov P."/>
            <person name="Ross K."/>
            <person name="Ryan E."/>
            <person name="Settipalli S."/>
            <person name="Shea T."/>
            <person name="Sherpa N."/>
            <person name="Shi L."/>
            <person name="Shih D."/>
            <person name="Sparrow T."/>
            <person name="Spaulding J."/>
            <person name="Stalker J."/>
            <person name="Stange-Thomann N."/>
            <person name="Stavropoulos S."/>
            <person name="Stone C."/>
            <person name="Strader C."/>
            <person name="Tesfaye S."/>
            <person name="Thomson T."/>
            <person name="Thoulutsang Y."/>
            <person name="Thoulutsang D."/>
            <person name="Topham K."/>
            <person name="Topping I."/>
            <person name="Tsamla T."/>
            <person name="Vassiliev H."/>
            <person name="Vo A."/>
            <person name="Wangchuk T."/>
            <person name="Wangdi T."/>
            <person name="Weiand M."/>
            <person name="Wilkinson J."/>
            <person name="Wilson A."/>
            <person name="Yadav S."/>
            <person name="Young G."/>
            <person name="Yu Q."/>
            <person name="Zembek L."/>
            <person name="Zhong D."/>
            <person name="Zimmer A."/>
            <person name="Zwirko Z."/>
            <person name="Jaffe D.B."/>
            <person name="Alvarez P."/>
            <person name="Brockman W."/>
            <person name="Butler J."/>
            <person name="Chin C."/>
            <person name="Gnerre S."/>
            <person name="Grabherr M."/>
            <person name="Kleber M."/>
            <person name="Mauceli E."/>
            <person name="MacCallum I."/>
        </authorList>
    </citation>
    <scope>NUCLEOTIDE SEQUENCE [LARGE SCALE GENOMIC DNA]</scope>
    <source>
        <strain evidence="7">Tucson 14024-0371.13</strain>
    </source>
</reference>
<dbReference type="GO" id="GO:0003676">
    <property type="term" value="F:nucleic acid binding"/>
    <property type="evidence" value="ECO:0007669"/>
    <property type="project" value="InterPro"/>
</dbReference>
<keyword evidence="2" id="KW-0540">Nuclease</keyword>
<dbReference type="InterPro" id="IPR001604">
    <property type="entry name" value="Endo_G_ENPP1-like_dom"/>
</dbReference>
<dbReference type="PANTHER" id="PTHR13966:SF5">
    <property type="entry name" value="ENDONUCLEASE G, MITOCHONDRIAL"/>
    <property type="match status" value="1"/>
</dbReference>
<name>B3MJA2_DROAN</name>
<dbReference type="GO" id="GO:0006309">
    <property type="term" value="P:apoptotic DNA fragmentation"/>
    <property type="evidence" value="ECO:0007669"/>
    <property type="project" value="TreeGrafter"/>
</dbReference>